<dbReference type="AlphaFoldDB" id="A0A517MY25"/>
<protein>
    <recommendedName>
        <fullName evidence="3">CPXCG motif-containing cysteine-rich protein</fullName>
    </recommendedName>
</protein>
<keyword evidence="2" id="KW-1185">Reference proteome</keyword>
<evidence type="ECO:0008006" key="3">
    <source>
        <dbReference type="Google" id="ProtNLM"/>
    </source>
</evidence>
<dbReference type="Proteomes" id="UP000319852">
    <property type="component" value="Chromosome"/>
</dbReference>
<accession>A0A517MY25</accession>
<sequence>MQPEASYTCDSCGEEIVVPIDLTAGSEQQYVEDCPVCCCPNVIRVTLDSEGEADVFGERE</sequence>
<dbReference type="InterPro" id="IPR025990">
    <property type="entry name" value="zinc_ribbon_bacterial"/>
</dbReference>
<dbReference type="InterPro" id="IPR017143">
    <property type="entry name" value="UCP037225"/>
</dbReference>
<proteinExistence type="predicted"/>
<dbReference type="PIRSF" id="PIRSF037225">
    <property type="entry name" value="UCP037225"/>
    <property type="match status" value="1"/>
</dbReference>
<evidence type="ECO:0000313" key="2">
    <source>
        <dbReference type="Proteomes" id="UP000319852"/>
    </source>
</evidence>
<name>A0A517MY25_9BACT</name>
<dbReference type="RefSeq" id="WP_145060899.1">
    <property type="nucleotide sequence ID" value="NZ_CP036263.1"/>
</dbReference>
<organism evidence="1 2">
    <name type="scientific">Adhaeretor mobilis</name>
    <dbReference type="NCBI Taxonomy" id="1930276"/>
    <lineage>
        <taxon>Bacteria</taxon>
        <taxon>Pseudomonadati</taxon>
        <taxon>Planctomycetota</taxon>
        <taxon>Planctomycetia</taxon>
        <taxon>Pirellulales</taxon>
        <taxon>Lacipirellulaceae</taxon>
        <taxon>Adhaeretor</taxon>
    </lineage>
</organism>
<dbReference type="OrthoDB" id="9814566at2"/>
<dbReference type="KEGG" id="amob:HG15A2_30560"/>
<reference evidence="1 2" key="1">
    <citation type="submission" date="2019-02" db="EMBL/GenBank/DDBJ databases">
        <title>Deep-cultivation of Planctomycetes and their phenomic and genomic characterization uncovers novel biology.</title>
        <authorList>
            <person name="Wiegand S."/>
            <person name="Jogler M."/>
            <person name="Boedeker C."/>
            <person name="Pinto D."/>
            <person name="Vollmers J."/>
            <person name="Rivas-Marin E."/>
            <person name="Kohn T."/>
            <person name="Peeters S.H."/>
            <person name="Heuer A."/>
            <person name="Rast P."/>
            <person name="Oberbeckmann S."/>
            <person name="Bunk B."/>
            <person name="Jeske O."/>
            <person name="Meyerdierks A."/>
            <person name="Storesund J.E."/>
            <person name="Kallscheuer N."/>
            <person name="Luecker S."/>
            <person name="Lage O.M."/>
            <person name="Pohl T."/>
            <person name="Merkel B.J."/>
            <person name="Hornburger P."/>
            <person name="Mueller R.-W."/>
            <person name="Bruemmer F."/>
            <person name="Labrenz M."/>
            <person name="Spormann A.M."/>
            <person name="Op den Camp H."/>
            <person name="Overmann J."/>
            <person name="Amann R."/>
            <person name="Jetten M.S.M."/>
            <person name="Mascher T."/>
            <person name="Medema M.H."/>
            <person name="Devos D.P."/>
            <person name="Kaster A.-K."/>
            <person name="Ovreas L."/>
            <person name="Rohde M."/>
            <person name="Galperin M.Y."/>
            <person name="Jogler C."/>
        </authorList>
    </citation>
    <scope>NUCLEOTIDE SEQUENCE [LARGE SCALE GENOMIC DNA]</scope>
    <source>
        <strain evidence="1 2">HG15A2</strain>
    </source>
</reference>
<dbReference type="EMBL" id="CP036263">
    <property type="protein sequence ID" value="QDS99727.1"/>
    <property type="molecule type" value="Genomic_DNA"/>
</dbReference>
<dbReference type="Pfam" id="PF14255">
    <property type="entry name" value="Zn_ribbon_21"/>
    <property type="match status" value="1"/>
</dbReference>
<evidence type="ECO:0000313" key="1">
    <source>
        <dbReference type="EMBL" id="QDS99727.1"/>
    </source>
</evidence>
<gene>
    <name evidence="1" type="ORF">HG15A2_30560</name>
</gene>